<dbReference type="AlphaFoldDB" id="A0A2N5TZV0"/>
<organism evidence="3 4">
    <name type="scientific">Puccinia coronata f. sp. avenae</name>
    <dbReference type="NCBI Taxonomy" id="200324"/>
    <lineage>
        <taxon>Eukaryota</taxon>
        <taxon>Fungi</taxon>
        <taxon>Dikarya</taxon>
        <taxon>Basidiomycota</taxon>
        <taxon>Pucciniomycotina</taxon>
        <taxon>Pucciniomycetes</taxon>
        <taxon>Pucciniales</taxon>
        <taxon>Pucciniaceae</taxon>
        <taxon>Puccinia</taxon>
    </lineage>
</organism>
<feature type="signal peptide" evidence="2">
    <location>
        <begin position="1"/>
        <end position="21"/>
    </location>
</feature>
<evidence type="ECO:0000313" key="3">
    <source>
        <dbReference type="EMBL" id="PLW31021.1"/>
    </source>
</evidence>
<comment type="caution">
    <text evidence="3">The sequence shown here is derived from an EMBL/GenBank/DDBJ whole genome shotgun (WGS) entry which is preliminary data.</text>
</comment>
<evidence type="ECO:0000256" key="2">
    <source>
        <dbReference type="SAM" id="SignalP"/>
    </source>
</evidence>
<dbReference type="Proteomes" id="UP000235388">
    <property type="component" value="Unassembled WGS sequence"/>
</dbReference>
<sequence>MKSVILTAAVTFAAWISAVSGAMVESKLHDSETLAAGGGCSRDSRPDMLPVGNEPDDDEDRPLLGGGKGKPPNNNLPAHNN</sequence>
<accession>A0A2N5TZV0</accession>
<feature type="region of interest" description="Disordered" evidence="1">
    <location>
        <begin position="35"/>
        <end position="81"/>
    </location>
</feature>
<reference evidence="3 4" key="1">
    <citation type="submission" date="2017-11" db="EMBL/GenBank/DDBJ databases">
        <title>De novo assembly and phasing of dikaryotic genomes from two isolates of Puccinia coronata f. sp. avenae, the causal agent of oat crown rust.</title>
        <authorList>
            <person name="Miller M.E."/>
            <person name="Zhang Y."/>
            <person name="Omidvar V."/>
            <person name="Sperschneider J."/>
            <person name="Schwessinger B."/>
            <person name="Raley C."/>
            <person name="Palmer J.M."/>
            <person name="Garnica D."/>
            <person name="Upadhyaya N."/>
            <person name="Rathjen J."/>
            <person name="Taylor J.M."/>
            <person name="Park R.F."/>
            <person name="Dodds P.N."/>
            <person name="Hirsch C.D."/>
            <person name="Kianian S.F."/>
            <person name="Figueroa M."/>
        </authorList>
    </citation>
    <scope>NUCLEOTIDE SEQUENCE [LARGE SCALE GENOMIC DNA]</scope>
    <source>
        <strain evidence="3">12NC29</strain>
    </source>
</reference>
<evidence type="ECO:0000256" key="1">
    <source>
        <dbReference type="SAM" id="MobiDB-lite"/>
    </source>
</evidence>
<protein>
    <submittedName>
        <fullName evidence="3">Uncharacterized protein</fullName>
    </submittedName>
</protein>
<keyword evidence="2" id="KW-0732">Signal</keyword>
<evidence type="ECO:0000313" key="4">
    <source>
        <dbReference type="Proteomes" id="UP000235388"/>
    </source>
</evidence>
<feature type="chain" id="PRO_5014795056" evidence="2">
    <location>
        <begin position="22"/>
        <end position="81"/>
    </location>
</feature>
<gene>
    <name evidence="3" type="ORF">PCANC_24738</name>
</gene>
<proteinExistence type="predicted"/>
<feature type="compositionally biased region" description="Low complexity" evidence="1">
    <location>
        <begin position="70"/>
        <end position="81"/>
    </location>
</feature>
<dbReference type="EMBL" id="PGCJ01000359">
    <property type="protein sequence ID" value="PLW31021.1"/>
    <property type="molecule type" value="Genomic_DNA"/>
</dbReference>
<name>A0A2N5TZV0_9BASI</name>
<keyword evidence="4" id="KW-1185">Reference proteome</keyword>